<feature type="region of interest" description="Disordered" evidence="1">
    <location>
        <begin position="1"/>
        <end position="27"/>
    </location>
</feature>
<dbReference type="Proteomes" id="UP001321486">
    <property type="component" value="Chromosome"/>
</dbReference>
<name>A0ABM8GP21_9MICO</name>
<protein>
    <submittedName>
        <fullName evidence="2">Uncharacterized protein</fullName>
    </submittedName>
</protein>
<feature type="compositionally biased region" description="Basic and acidic residues" evidence="1">
    <location>
        <begin position="1"/>
        <end position="16"/>
    </location>
</feature>
<organism evidence="2 3">
    <name type="scientific">Frondihabitans sucicola</name>
    <dbReference type="NCBI Taxonomy" id="1268041"/>
    <lineage>
        <taxon>Bacteria</taxon>
        <taxon>Bacillati</taxon>
        <taxon>Actinomycetota</taxon>
        <taxon>Actinomycetes</taxon>
        <taxon>Micrococcales</taxon>
        <taxon>Microbacteriaceae</taxon>
        <taxon>Frondihabitans</taxon>
    </lineage>
</organism>
<keyword evidence="3" id="KW-1185">Reference proteome</keyword>
<accession>A0ABM8GP21</accession>
<evidence type="ECO:0000313" key="2">
    <source>
        <dbReference type="EMBL" id="BDZ50187.1"/>
    </source>
</evidence>
<proteinExistence type="predicted"/>
<evidence type="ECO:0000313" key="3">
    <source>
        <dbReference type="Proteomes" id="UP001321486"/>
    </source>
</evidence>
<reference evidence="3" key="1">
    <citation type="journal article" date="2019" name="Int. J. Syst. Evol. Microbiol.">
        <title>The Global Catalogue of Microorganisms (GCM) 10K type strain sequencing project: providing services to taxonomists for standard genome sequencing and annotation.</title>
        <authorList>
            <consortium name="The Broad Institute Genomics Platform"/>
            <consortium name="The Broad Institute Genome Sequencing Center for Infectious Disease"/>
            <person name="Wu L."/>
            <person name="Ma J."/>
        </authorList>
    </citation>
    <scope>NUCLEOTIDE SEQUENCE [LARGE SCALE GENOMIC DNA]</scope>
    <source>
        <strain evidence="3">NBRC 108728</strain>
    </source>
</reference>
<gene>
    <name evidence="2" type="ORF">GCM10025867_24280</name>
</gene>
<sequence>MAGESDTRTKPTESRRPLLPRPSAVAHDIVRPRAPFGPETGQAVEERLLRAPEIVTGDPDHSPLVVLEPLAAPDVLPEDRRVDAMVVARVL</sequence>
<evidence type="ECO:0000256" key="1">
    <source>
        <dbReference type="SAM" id="MobiDB-lite"/>
    </source>
</evidence>
<dbReference type="EMBL" id="AP027732">
    <property type="protein sequence ID" value="BDZ50187.1"/>
    <property type="molecule type" value="Genomic_DNA"/>
</dbReference>